<sequence>MNPLPYNVTLSSQTATITYSPFRDTSVTAGWNVSYVNGIQGGLGVGDDFHQTSLKGASMELTWIGTAVYLYGDASPGSYRVFVDNFDIEATPQIGVLGIKSDLDYGSHTVRLETVTNSQVIFRHAEVTIGVGFSGSNINNSTVFAVNNPFEDDPSPNNFFSFSEKSDGTSEWITGIIDTIIFPNGTNAPSPRQMLTNQGNAYVQFQIQEATAFFLWGAVNFDHGQNTVSLTSNNGFSKLTIINDNSSALDFRQILYWESSLDRDDTYNITISNSLPSKSFSFSRLEIIDGGPSPSLLPSQPSDGPGGSSLSQNQSRRLVPGAIAGIAVSNLRAYSVAMGFLYHAVSQ</sequence>
<evidence type="ECO:0000313" key="3">
    <source>
        <dbReference type="Proteomes" id="UP001498398"/>
    </source>
</evidence>
<accession>A0ABR1JH85</accession>
<keyword evidence="3" id="KW-1185">Reference proteome</keyword>
<evidence type="ECO:0000256" key="1">
    <source>
        <dbReference type="SAM" id="MobiDB-lite"/>
    </source>
</evidence>
<gene>
    <name evidence="2" type="ORF">VKT23_009486</name>
</gene>
<organism evidence="2 3">
    <name type="scientific">Marasmiellus scandens</name>
    <dbReference type="NCBI Taxonomy" id="2682957"/>
    <lineage>
        <taxon>Eukaryota</taxon>
        <taxon>Fungi</taxon>
        <taxon>Dikarya</taxon>
        <taxon>Basidiomycota</taxon>
        <taxon>Agaricomycotina</taxon>
        <taxon>Agaricomycetes</taxon>
        <taxon>Agaricomycetidae</taxon>
        <taxon>Agaricales</taxon>
        <taxon>Marasmiineae</taxon>
        <taxon>Omphalotaceae</taxon>
        <taxon>Marasmiellus</taxon>
    </lineage>
</organism>
<feature type="compositionally biased region" description="Low complexity" evidence="1">
    <location>
        <begin position="293"/>
        <end position="312"/>
    </location>
</feature>
<comment type="caution">
    <text evidence="2">The sequence shown here is derived from an EMBL/GenBank/DDBJ whole genome shotgun (WGS) entry which is preliminary data.</text>
</comment>
<reference evidence="2 3" key="1">
    <citation type="submission" date="2024-01" db="EMBL/GenBank/DDBJ databases">
        <title>A draft genome for the cacao thread blight pathogen Marasmiellus scandens.</title>
        <authorList>
            <person name="Baruah I.K."/>
            <person name="Leung J."/>
            <person name="Bukari Y."/>
            <person name="Amoako-Attah I."/>
            <person name="Meinhardt L.W."/>
            <person name="Bailey B.A."/>
            <person name="Cohen S.P."/>
        </authorList>
    </citation>
    <scope>NUCLEOTIDE SEQUENCE [LARGE SCALE GENOMIC DNA]</scope>
    <source>
        <strain evidence="2 3">GH-19</strain>
    </source>
</reference>
<proteinExistence type="predicted"/>
<name>A0ABR1JH85_9AGAR</name>
<feature type="region of interest" description="Disordered" evidence="1">
    <location>
        <begin position="293"/>
        <end position="313"/>
    </location>
</feature>
<dbReference type="EMBL" id="JBANRG010000016">
    <property type="protein sequence ID" value="KAK7459503.1"/>
    <property type="molecule type" value="Genomic_DNA"/>
</dbReference>
<evidence type="ECO:0000313" key="2">
    <source>
        <dbReference type="EMBL" id="KAK7459503.1"/>
    </source>
</evidence>
<dbReference type="Proteomes" id="UP001498398">
    <property type="component" value="Unassembled WGS sequence"/>
</dbReference>
<protein>
    <submittedName>
        <fullName evidence="2">Uncharacterized protein</fullName>
    </submittedName>
</protein>
<dbReference type="Gene3D" id="2.60.120.260">
    <property type="entry name" value="Galactose-binding domain-like"/>
    <property type="match status" value="1"/>
</dbReference>